<evidence type="ECO:0000313" key="2">
    <source>
        <dbReference type="Proteomes" id="UP000193067"/>
    </source>
</evidence>
<reference evidence="1 2" key="1">
    <citation type="journal article" date="2015" name="Biotechnol. Biofuels">
        <title>Enhanced degradation of softwood versus hardwood by the white-rot fungus Pycnoporus coccineus.</title>
        <authorList>
            <person name="Couturier M."/>
            <person name="Navarro D."/>
            <person name="Chevret D."/>
            <person name="Henrissat B."/>
            <person name="Piumi F."/>
            <person name="Ruiz-Duenas F.J."/>
            <person name="Martinez A.T."/>
            <person name="Grigoriev I.V."/>
            <person name="Riley R."/>
            <person name="Lipzen A."/>
            <person name="Berrin J.G."/>
            <person name="Master E.R."/>
            <person name="Rosso M.N."/>
        </authorList>
    </citation>
    <scope>NUCLEOTIDE SEQUENCE [LARGE SCALE GENOMIC DNA]</scope>
    <source>
        <strain evidence="1 2">BRFM310</strain>
    </source>
</reference>
<protein>
    <submittedName>
        <fullName evidence="1">Uncharacterized protein</fullName>
    </submittedName>
</protein>
<keyword evidence="2" id="KW-1185">Reference proteome</keyword>
<gene>
    <name evidence="1" type="ORF">PYCCODRAFT_1440531</name>
</gene>
<dbReference type="EMBL" id="KZ084158">
    <property type="protein sequence ID" value="OSC97093.1"/>
    <property type="molecule type" value="Genomic_DNA"/>
</dbReference>
<sequence length="175" mass="20125">MAFTNSTHSLRFQGNSSTPVKHWHMTTLMRKDKQYLYQSADSTIVAHSLSTSPICRYLRATIAPASSLAESLMPTSIRTCRSSQLTEGYVRACRHSALFIQDNVQTRRSSLCLSRASESCQCIMRGLSSIRRYVVIWIEIRRSIEDWYVMHPKSMQERFAALFRVGRRLELVADK</sequence>
<dbReference type="Proteomes" id="UP000193067">
    <property type="component" value="Unassembled WGS sequence"/>
</dbReference>
<organism evidence="1 2">
    <name type="scientific">Trametes coccinea (strain BRFM310)</name>
    <name type="common">Pycnoporus coccineus</name>
    <dbReference type="NCBI Taxonomy" id="1353009"/>
    <lineage>
        <taxon>Eukaryota</taxon>
        <taxon>Fungi</taxon>
        <taxon>Dikarya</taxon>
        <taxon>Basidiomycota</taxon>
        <taxon>Agaricomycotina</taxon>
        <taxon>Agaricomycetes</taxon>
        <taxon>Polyporales</taxon>
        <taxon>Polyporaceae</taxon>
        <taxon>Trametes</taxon>
    </lineage>
</organism>
<accession>A0A1Y2I8R0</accession>
<dbReference type="AlphaFoldDB" id="A0A1Y2I8R0"/>
<evidence type="ECO:0000313" key="1">
    <source>
        <dbReference type="EMBL" id="OSC97093.1"/>
    </source>
</evidence>
<name>A0A1Y2I8R0_TRAC3</name>
<proteinExistence type="predicted"/>